<keyword evidence="3" id="KW-1185">Reference proteome</keyword>
<dbReference type="Proteomes" id="UP000608850">
    <property type="component" value="Unassembled WGS sequence"/>
</dbReference>
<evidence type="ECO:0000313" key="3">
    <source>
        <dbReference type="Proteomes" id="UP000608850"/>
    </source>
</evidence>
<dbReference type="EMBL" id="BMOQ01000001">
    <property type="protein sequence ID" value="GGN07006.1"/>
    <property type="molecule type" value="Genomic_DNA"/>
</dbReference>
<comment type="caution">
    <text evidence="2">The sequence shown here is derived from an EMBL/GenBank/DDBJ whole genome shotgun (WGS) entry which is preliminary data.</text>
</comment>
<dbReference type="AlphaFoldDB" id="A0A830G7U2"/>
<feature type="region of interest" description="Disordered" evidence="1">
    <location>
        <begin position="1"/>
        <end position="107"/>
    </location>
</feature>
<accession>A0A830G7U2</accession>
<evidence type="ECO:0000313" key="2">
    <source>
        <dbReference type="EMBL" id="GGN07006.1"/>
    </source>
</evidence>
<evidence type="ECO:0000256" key="1">
    <source>
        <dbReference type="SAM" id="MobiDB-lite"/>
    </source>
</evidence>
<name>A0A830G7U2_9EURY</name>
<reference evidence="2 3" key="1">
    <citation type="journal article" date="2019" name="Int. J. Syst. Evol. Microbiol.">
        <title>The Global Catalogue of Microorganisms (GCM) 10K type strain sequencing project: providing services to taxonomists for standard genome sequencing and annotation.</title>
        <authorList>
            <consortium name="The Broad Institute Genomics Platform"/>
            <consortium name="The Broad Institute Genome Sequencing Center for Infectious Disease"/>
            <person name="Wu L."/>
            <person name="Ma J."/>
        </authorList>
    </citation>
    <scope>NUCLEOTIDE SEQUENCE [LARGE SCALE GENOMIC DNA]</scope>
    <source>
        <strain evidence="2 3">JCM 16331</strain>
    </source>
</reference>
<proteinExistence type="predicted"/>
<feature type="compositionally biased region" description="Polar residues" evidence="1">
    <location>
        <begin position="60"/>
        <end position="70"/>
    </location>
</feature>
<feature type="compositionally biased region" description="Basic and acidic residues" evidence="1">
    <location>
        <begin position="1"/>
        <end position="32"/>
    </location>
</feature>
<sequence length="107" mass="11411">MEVARHEGDEPEERRRVVAADRPRAGDDDRRTARGVQGRVPREPTGGRRAGTGERVAAASETTRSATGTQRGRGGSGPTRQVTSGRPKRIAQKTPIPTAIVARTSSV</sequence>
<organism evidence="2 3">
    <name type="scientific">Halarchaeum nitratireducens</name>
    <dbReference type="NCBI Taxonomy" id="489913"/>
    <lineage>
        <taxon>Archaea</taxon>
        <taxon>Methanobacteriati</taxon>
        <taxon>Methanobacteriota</taxon>
        <taxon>Stenosarchaea group</taxon>
        <taxon>Halobacteria</taxon>
        <taxon>Halobacteriales</taxon>
        <taxon>Halobacteriaceae</taxon>
    </lineage>
</organism>
<gene>
    <name evidence="2" type="ORF">GCM10009021_02530</name>
</gene>
<protein>
    <submittedName>
        <fullName evidence="2">Uncharacterized protein</fullName>
    </submittedName>
</protein>